<keyword evidence="4" id="KW-1185">Reference proteome</keyword>
<protein>
    <submittedName>
        <fullName evidence="3">Uncharacterized protein</fullName>
    </submittedName>
</protein>
<dbReference type="InterPro" id="IPR003719">
    <property type="entry name" value="Phenazine_PhzF-like"/>
</dbReference>
<organism evidence="3 4">
    <name type="scientific">Parahalioglobus pacificus</name>
    <dbReference type="NCBI Taxonomy" id="930806"/>
    <lineage>
        <taxon>Bacteria</taxon>
        <taxon>Pseudomonadati</taxon>
        <taxon>Pseudomonadota</taxon>
        <taxon>Gammaproteobacteria</taxon>
        <taxon>Cellvibrionales</taxon>
        <taxon>Halieaceae</taxon>
        <taxon>Parahalioglobus</taxon>
    </lineage>
</organism>
<dbReference type="PANTHER" id="PTHR13774">
    <property type="entry name" value="PHENAZINE BIOSYNTHESIS PROTEIN"/>
    <property type="match status" value="1"/>
</dbReference>
<comment type="similarity">
    <text evidence="1">Belongs to the PhzF family.</text>
</comment>
<evidence type="ECO:0000313" key="4">
    <source>
        <dbReference type="Proteomes" id="UP000644693"/>
    </source>
</evidence>
<name>A0A918XEI5_9GAMM</name>
<evidence type="ECO:0000256" key="1">
    <source>
        <dbReference type="ARBA" id="ARBA00008270"/>
    </source>
</evidence>
<comment type="caution">
    <text evidence="3">The sequence shown here is derived from an EMBL/GenBank/DDBJ whole genome shotgun (WGS) entry which is preliminary data.</text>
</comment>
<sequence>MSAAAFWRDSNASVNTLHMGNSRFEVDSEGDTFWVAMPLASLQEGNTHRWMIDRLGKAPVRVEASGPDQGYLVLEYTDLDTLMSLTAPDGDLTKHTQRAIIATCLLDTTSTQTNIALRYFAPQYGNPEDSATGSALRLLAAYWRKHRGAETLCAYQCSPRGGLLLSRLDDKQVWIGGLVEKAREPL</sequence>
<accession>A0A918XEI5</accession>
<proteinExistence type="inferred from homology"/>
<dbReference type="SUPFAM" id="SSF54506">
    <property type="entry name" value="Diaminopimelate epimerase-like"/>
    <property type="match status" value="1"/>
</dbReference>
<dbReference type="EMBL" id="BMYM01000001">
    <property type="protein sequence ID" value="GHD27106.1"/>
    <property type="molecule type" value="Genomic_DNA"/>
</dbReference>
<dbReference type="Gene3D" id="3.10.310.10">
    <property type="entry name" value="Diaminopimelate Epimerase, Chain A, domain 1"/>
    <property type="match status" value="1"/>
</dbReference>
<dbReference type="AlphaFoldDB" id="A0A918XEI5"/>
<keyword evidence="2" id="KW-0413">Isomerase</keyword>
<evidence type="ECO:0000256" key="2">
    <source>
        <dbReference type="ARBA" id="ARBA00023235"/>
    </source>
</evidence>
<dbReference type="Proteomes" id="UP000644693">
    <property type="component" value="Unassembled WGS sequence"/>
</dbReference>
<dbReference type="GO" id="GO:0005737">
    <property type="term" value="C:cytoplasm"/>
    <property type="evidence" value="ECO:0007669"/>
    <property type="project" value="TreeGrafter"/>
</dbReference>
<dbReference type="Pfam" id="PF02567">
    <property type="entry name" value="PhzC-PhzF"/>
    <property type="match status" value="1"/>
</dbReference>
<reference evidence="3" key="1">
    <citation type="journal article" date="2014" name="Int. J. Syst. Evol. Microbiol.">
        <title>Complete genome sequence of Corynebacterium casei LMG S-19264T (=DSM 44701T), isolated from a smear-ripened cheese.</title>
        <authorList>
            <consortium name="US DOE Joint Genome Institute (JGI-PGF)"/>
            <person name="Walter F."/>
            <person name="Albersmeier A."/>
            <person name="Kalinowski J."/>
            <person name="Ruckert C."/>
        </authorList>
    </citation>
    <scope>NUCLEOTIDE SEQUENCE</scope>
    <source>
        <strain evidence="3">KCTC 23430</strain>
    </source>
</reference>
<dbReference type="RefSeq" id="WP_189474845.1">
    <property type="nucleotide sequence ID" value="NZ_BMYM01000001.1"/>
</dbReference>
<dbReference type="GO" id="GO:0016853">
    <property type="term" value="F:isomerase activity"/>
    <property type="evidence" value="ECO:0007669"/>
    <property type="project" value="UniProtKB-KW"/>
</dbReference>
<reference evidence="3" key="2">
    <citation type="submission" date="2020-09" db="EMBL/GenBank/DDBJ databases">
        <authorList>
            <person name="Sun Q."/>
            <person name="Kim S."/>
        </authorList>
    </citation>
    <scope>NUCLEOTIDE SEQUENCE</scope>
    <source>
        <strain evidence="3">KCTC 23430</strain>
    </source>
</reference>
<gene>
    <name evidence="3" type="ORF">GCM10007053_04970</name>
</gene>
<evidence type="ECO:0000313" key="3">
    <source>
        <dbReference type="EMBL" id="GHD27106.1"/>
    </source>
</evidence>
<dbReference type="PANTHER" id="PTHR13774:SF17">
    <property type="entry name" value="PHENAZINE BIOSYNTHESIS-LIKE DOMAIN-CONTAINING PROTEIN"/>
    <property type="match status" value="1"/>
</dbReference>